<dbReference type="InterPro" id="IPR012674">
    <property type="entry name" value="Calycin"/>
</dbReference>
<protein>
    <recommendedName>
        <fullName evidence="3">Chromophore lyase CpcS/CpeS</fullName>
    </recommendedName>
</protein>
<dbReference type="InterPro" id="IPR018536">
    <property type="entry name" value="CpcS/CpeS"/>
</dbReference>
<accession>A0A141SCV1</accession>
<evidence type="ECO:0000256" key="1">
    <source>
        <dbReference type="ARBA" id="ARBA00023239"/>
    </source>
</evidence>
<name>A0A141SCV1_9FLOR</name>
<evidence type="ECO:0000313" key="2">
    <source>
        <dbReference type="EMBL" id="AMK96119.1"/>
    </source>
</evidence>
<dbReference type="Gene3D" id="2.40.128.20">
    <property type="match status" value="1"/>
</dbReference>
<dbReference type="Pfam" id="PF09367">
    <property type="entry name" value="CpeS"/>
    <property type="match status" value="1"/>
</dbReference>
<sequence length="167" mass="19586">MNINMLIEQIEGNWFTQSTTYFLTRSIINHYKHQVVFKEIKNVKATTHEIQVALKKIYVQYKEIDVQVALLKCSDYQECKNFYTIFVYLPENKNGNIWKIKSDGKLIGQSMFQVGFSNSIFIEYKSKNLKIFEQIYFINDNLKIVKSVINIDNKPASVCFSSEIKIS</sequence>
<gene>
    <name evidence="2" type="primary">ycf58</name>
    <name evidence="2" type="ORF">Sdur_061</name>
</gene>
<proteinExistence type="predicted"/>
<dbReference type="RefSeq" id="YP_009243877.1">
    <property type="nucleotide sequence ID" value="NC_029857.1"/>
</dbReference>
<dbReference type="GO" id="GO:0016829">
    <property type="term" value="F:lyase activity"/>
    <property type="evidence" value="ECO:0007669"/>
    <property type="project" value="UniProtKB-KW"/>
</dbReference>
<evidence type="ECO:0008006" key="3">
    <source>
        <dbReference type="Google" id="ProtNLM"/>
    </source>
</evidence>
<dbReference type="EMBL" id="KT266785">
    <property type="protein sequence ID" value="AMK96119.1"/>
    <property type="molecule type" value="Genomic_DNA"/>
</dbReference>
<dbReference type="GeneID" id="27215563"/>
<dbReference type="AlphaFoldDB" id="A0A141SCV1"/>
<geneLocation type="plastid" evidence="2"/>
<reference evidence="2" key="1">
    <citation type="submission" date="2015-07" db="EMBL/GenBank/DDBJ databases">
        <title>Reconstructing the complex evolutionary history of mobile plasmids in red algal genomes.</title>
        <authorList>
            <person name="Lee J."/>
            <person name="Kim K.M."/>
            <person name="Yang E.C."/>
            <person name="Miller K.A."/>
            <person name="Boo S.M."/>
            <person name="Bhattacharya D."/>
            <person name="Yoon H.S."/>
        </authorList>
    </citation>
    <scope>NUCLEOTIDE SEQUENCE</scope>
</reference>
<keyword evidence="2" id="KW-0934">Plastid</keyword>
<organism evidence="2">
    <name type="scientific">Sporolithon durum</name>
    <dbReference type="NCBI Taxonomy" id="48970"/>
    <lineage>
        <taxon>Eukaryota</taxon>
        <taxon>Rhodophyta</taxon>
        <taxon>Florideophyceae</taxon>
        <taxon>Corallinophycidae</taxon>
        <taxon>Sporolithales</taxon>
        <taxon>Sporolithaceae</taxon>
        <taxon>Sporolithon</taxon>
    </lineage>
</organism>
<keyword evidence="1" id="KW-0456">Lyase</keyword>